<evidence type="ECO:0000313" key="2">
    <source>
        <dbReference type="Proteomes" id="UP000218244"/>
    </source>
</evidence>
<organism evidence="1 2">
    <name type="scientific">Corynebacterium suranareeae</name>
    <dbReference type="NCBI Taxonomy" id="2506452"/>
    <lineage>
        <taxon>Bacteria</taxon>
        <taxon>Bacillati</taxon>
        <taxon>Actinomycetota</taxon>
        <taxon>Actinomycetes</taxon>
        <taxon>Mycobacteriales</taxon>
        <taxon>Corynebacteriaceae</taxon>
        <taxon>Corynebacterium</taxon>
    </lineage>
</organism>
<dbReference type="EMBL" id="AP017369">
    <property type="protein sequence ID" value="BAU96233.1"/>
    <property type="molecule type" value="Genomic_DNA"/>
</dbReference>
<keyword evidence="2" id="KW-1185">Reference proteome</keyword>
<reference evidence="1 2" key="1">
    <citation type="submission" date="2016-02" db="EMBL/GenBank/DDBJ databases">
        <title>Corynebacterium glutamicum N24 whole genome sequencing project.</title>
        <authorList>
            <person name="Matsutani M."/>
            <person name="Nangtapong N."/>
            <person name="Yakushi T."/>
            <person name="Matsushita K."/>
        </authorList>
    </citation>
    <scope>NUCLEOTIDE SEQUENCE [LARGE SCALE GENOMIC DNA]</scope>
    <source>
        <strain evidence="1 2">N24</strain>
    </source>
</reference>
<protein>
    <submittedName>
        <fullName evidence="1">Uncharacterized protein</fullName>
    </submittedName>
</protein>
<dbReference type="Proteomes" id="UP000218244">
    <property type="component" value="Chromosome"/>
</dbReference>
<dbReference type="KEGG" id="csur:N24_1971"/>
<dbReference type="AlphaFoldDB" id="A0A160PSS4"/>
<name>A0A160PSS4_9CORY</name>
<accession>A0A160PSS4</accession>
<sequence length="75" mass="8940">MDFFNTRLVSQWLENTYGIRWNDPSFYEGDSLLYIVGGPDAIKDPFTPRIPLEDYYRFQAIDLERNRKLIESGKF</sequence>
<gene>
    <name evidence="1" type="ORF">N24_1971</name>
</gene>
<evidence type="ECO:0000313" key="1">
    <source>
        <dbReference type="EMBL" id="BAU96233.1"/>
    </source>
</evidence>
<proteinExistence type="predicted"/>